<reference evidence="9 10" key="1">
    <citation type="submission" date="2023-05" db="EMBL/GenBank/DDBJ databases">
        <title>Draft genome sequence of Streptomyces sp. B-S-A8 isolated from a cave soil in Thailand.</title>
        <authorList>
            <person name="Chamroensaksri N."/>
            <person name="Muangham S."/>
        </authorList>
    </citation>
    <scope>NUCLEOTIDE SEQUENCE [LARGE SCALE GENOMIC DNA]</scope>
    <source>
        <strain evidence="9 10">B-S-A8</strain>
    </source>
</reference>
<dbReference type="Gene3D" id="3.30.565.10">
    <property type="entry name" value="Histidine kinase-like ATPase, C-terminal domain"/>
    <property type="match status" value="1"/>
</dbReference>
<keyword evidence="9" id="KW-0547">Nucleotide-binding</keyword>
<feature type="domain" description="Histidine kinase/HSP90-like ATPase" evidence="8">
    <location>
        <begin position="251"/>
        <end position="365"/>
    </location>
</feature>
<keyword evidence="10" id="KW-1185">Reference proteome</keyword>
<keyword evidence="7" id="KW-0812">Transmembrane</keyword>
<evidence type="ECO:0000256" key="2">
    <source>
        <dbReference type="ARBA" id="ARBA00012438"/>
    </source>
</evidence>
<evidence type="ECO:0000256" key="6">
    <source>
        <dbReference type="SAM" id="MobiDB-lite"/>
    </source>
</evidence>
<dbReference type="InterPro" id="IPR050428">
    <property type="entry name" value="TCS_sensor_his_kinase"/>
</dbReference>
<feature type="region of interest" description="Disordered" evidence="6">
    <location>
        <begin position="380"/>
        <end position="580"/>
    </location>
</feature>
<sequence length="580" mass="59788">MQRVRAGASPRSSKSPVPLWLLPPLGLAVGTAVAAFLVASAAVLPVIAAGGVATLAVGIACAESARRGRRIAALDAESAAWQVALRRQEAETLHLADTLLPDIVGRLRRGEFPEDVLASLQAPEAHLEVLRSVIDAVTAEEDLRDSAQRAFVNIARRVQAIVHQQAQELREMEDRHGQSPDVFGDLLRIDHGTALIGRLADSIAVLGGARPGRQWSRAVPLYSVMRGAMSRIIDYQRVELHSVSDIAVVGTAVEPLIHALAELLDNATRYSPPQTKVHLTAVDVQSGIAVEIEDGGVSMSEEARGRAERMLKQAQQGIDVYDLGESPRLGLAVVGRLSQAYGFQVSLRPSAYGGVRAVLIVPQDLITTVAQATGLAHGIGAASGPRTNRAGATVPDGATVPAGATVPDGRTASAGRTAPAGRTASAVEARPEPSVAQVPGPRTESAPASVPAPAAAPAPATAAGAATPAQAPTAPRTERPVTGPTNPVDDDVPVVAERTTNGLPQRRRRAPSAPAAESRRPAAEEGSDGVQPGMWLAAFQSGLSGETSGAAPAATGNGPSPRAAQELDAPSASASKGNEQ</sequence>
<dbReference type="SMART" id="SM00387">
    <property type="entry name" value="HATPase_c"/>
    <property type="match status" value="1"/>
</dbReference>
<evidence type="ECO:0000256" key="7">
    <source>
        <dbReference type="SAM" id="Phobius"/>
    </source>
</evidence>
<evidence type="ECO:0000256" key="1">
    <source>
        <dbReference type="ARBA" id="ARBA00000085"/>
    </source>
</evidence>
<dbReference type="GO" id="GO:0005524">
    <property type="term" value="F:ATP binding"/>
    <property type="evidence" value="ECO:0007669"/>
    <property type="project" value="UniProtKB-KW"/>
</dbReference>
<organism evidence="9 10">
    <name type="scientific">Streptomyces solicavernae</name>
    <dbReference type="NCBI Taxonomy" id="3043614"/>
    <lineage>
        <taxon>Bacteria</taxon>
        <taxon>Bacillati</taxon>
        <taxon>Actinomycetota</taxon>
        <taxon>Actinomycetes</taxon>
        <taxon>Kitasatosporales</taxon>
        <taxon>Streptomycetaceae</taxon>
        <taxon>Streptomyces</taxon>
    </lineage>
</organism>
<evidence type="ECO:0000313" key="10">
    <source>
        <dbReference type="Proteomes" id="UP001224661"/>
    </source>
</evidence>
<comment type="catalytic activity">
    <reaction evidence="1">
        <text>ATP + protein L-histidine = ADP + protein N-phospho-L-histidine.</text>
        <dbReference type="EC" id="2.7.13.3"/>
    </reaction>
</comment>
<accession>A0ABT6RRN0</accession>
<dbReference type="Pfam" id="PF02518">
    <property type="entry name" value="HATPase_c"/>
    <property type="match status" value="1"/>
</dbReference>
<feature type="compositionally biased region" description="Low complexity" evidence="6">
    <location>
        <begin position="446"/>
        <end position="487"/>
    </location>
</feature>
<evidence type="ECO:0000256" key="4">
    <source>
        <dbReference type="ARBA" id="ARBA00022679"/>
    </source>
</evidence>
<dbReference type="EMBL" id="JASCIR010000008">
    <property type="protein sequence ID" value="MDI3387088.1"/>
    <property type="molecule type" value="Genomic_DNA"/>
</dbReference>
<keyword evidence="7" id="KW-0472">Membrane</keyword>
<comment type="caution">
    <text evidence="9">The sequence shown here is derived from an EMBL/GenBank/DDBJ whole genome shotgun (WGS) entry which is preliminary data.</text>
</comment>
<dbReference type="InterPro" id="IPR036890">
    <property type="entry name" value="HATPase_C_sf"/>
</dbReference>
<dbReference type="PANTHER" id="PTHR45436">
    <property type="entry name" value="SENSOR HISTIDINE KINASE YKOH"/>
    <property type="match status" value="1"/>
</dbReference>
<dbReference type="EC" id="2.7.13.3" evidence="2"/>
<evidence type="ECO:0000256" key="5">
    <source>
        <dbReference type="ARBA" id="ARBA00022777"/>
    </source>
</evidence>
<gene>
    <name evidence="9" type="ORF">QIS99_12890</name>
</gene>
<keyword evidence="7" id="KW-1133">Transmembrane helix</keyword>
<keyword evidence="9" id="KW-0067">ATP-binding</keyword>
<protein>
    <recommendedName>
        <fullName evidence="2">histidine kinase</fullName>
        <ecNumber evidence="2">2.7.13.3</ecNumber>
    </recommendedName>
</protein>
<evidence type="ECO:0000256" key="3">
    <source>
        <dbReference type="ARBA" id="ARBA00022553"/>
    </source>
</evidence>
<evidence type="ECO:0000313" key="9">
    <source>
        <dbReference type="EMBL" id="MDI3387088.1"/>
    </source>
</evidence>
<dbReference type="InterPro" id="IPR003594">
    <property type="entry name" value="HATPase_dom"/>
</dbReference>
<dbReference type="PANTHER" id="PTHR45436:SF5">
    <property type="entry name" value="SENSOR HISTIDINE KINASE TRCS"/>
    <property type="match status" value="1"/>
</dbReference>
<evidence type="ECO:0000259" key="8">
    <source>
        <dbReference type="SMART" id="SM00387"/>
    </source>
</evidence>
<dbReference type="Proteomes" id="UP001224661">
    <property type="component" value="Unassembled WGS sequence"/>
</dbReference>
<proteinExistence type="predicted"/>
<name>A0ABT6RRN0_9ACTN</name>
<keyword evidence="5" id="KW-0418">Kinase</keyword>
<feature type="transmembrane region" description="Helical" evidence="7">
    <location>
        <begin position="20"/>
        <end position="38"/>
    </location>
</feature>
<dbReference type="SUPFAM" id="SSF55874">
    <property type="entry name" value="ATPase domain of HSP90 chaperone/DNA topoisomerase II/histidine kinase"/>
    <property type="match status" value="1"/>
</dbReference>
<keyword evidence="3" id="KW-0597">Phosphoprotein</keyword>
<keyword evidence="4" id="KW-0808">Transferase</keyword>